<dbReference type="PANTHER" id="PTHR46663">
    <property type="entry name" value="DIGUANYLATE CYCLASE DGCT-RELATED"/>
    <property type="match status" value="1"/>
</dbReference>
<dbReference type="OrthoDB" id="9812260at2"/>
<keyword evidence="2" id="KW-1133">Transmembrane helix</keyword>
<dbReference type="RefSeq" id="WP_084179919.1">
    <property type="nucleotide sequence ID" value="NZ_PKUS01000005.1"/>
</dbReference>
<dbReference type="EMBL" id="PKUS01000005">
    <property type="protein sequence ID" value="PLW69691.1"/>
    <property type="molecule type" value="Genomic_DNA"/>
</dbReference>
<keyword evidence="5" id="KW-1185">Reference proteome</keyword>
<dbReference type="Gene3D" id="3.30.70.270">
    <property type="match status" value="1"/>
</dbReference>
<dbReference type="Proteomes" id="UP000235005">
    <property type="component" value="Unassembled WGS sequence"/>
</dbReference>
<reference evidence="4 5" key="1">
    <citation type="submission" date="2018-01" db="EMBL/GenBank/DDBJ databases">
        <title>The draft genome sequence of Halioglobus lutimaris HF004.</title>
        <authorList>
            <person name="Du Z.-J."/>
            <person name="Shi M.-J."/>
        </authorList>
    </citation>
    <scope>NUCLEOTIDE SEQUENCE [LARGE SCALE GENOMIC DNA]</scope>
    <source>
        <strain evidence="4 5">HF004</strain>
    </source>
</reference>
<sequence length="599" mass="66082">MASGSMNCARRGALRLPLILAATLAGLVYCGYVMSMEVTGTEHPLAKEVEYLTDPSGRLTLQEILERPALHTFKPAKEADRLTPYKPIWVRLELKFGADKLENRYNLLARQQSLYDIRIYRADANGRYQETVTGDNHPADTRELAQRRYGFLVQPSAQTETLYLRYIGGPGATRFTWDLLEEDTAQQQMRTSYFLNIASISALAALLMFNTGLALTLRKPEYGWYCGYHFFVMLTLLTLDGFGFLYFWPNTPALNERALHVFNLLASSMRVMAIMYFLGSAKFAPRIHRLGQGIIALILLTAAWVAIAGVSNLPRFAAPLPWALSVLYGLTLCAYAIYQRVSLAAYLFLVLLVPGLASFAQAVIIVSSNHPGPFELQVAKVGFLIHTLLFSLCLAARLKLQTESRKQALYDNLTGLPGTTLLQKRFELGTGLSQLEGKALAVLFVDLDGFKAVNDEMGHAAGDQLLKITGERMRSTLRETDTVSRIGGDEFAILLPNIEGLQAAEHVATKLLHSVSEACQLAGGSARVSASIGIALYPSQGEHLETLLKAADTAMYRSKREGKNRYCSSAPRQCDMDKPGLAGRSAGDNYLSRHFEAST</sequence>
<feature type="transmembrane region" description="Helical" evidence="2">
    <location>
        <begin position="290"/>
        <end position="310"/>
    </location>
</feature>
<dbReference type="Pfam" id="PF07695">
    <property type="entry name" value="7TMR-DISM_7TM"/>
    <property type="match status" value="1"/>
</dbReference>
<dbReference type="InterPro" id="IPR011622">
    <property type="entry name" value="7TMR_DISM_rcpt_extracell_dom2"/>
</dbReference>
<gene>
    <name evidence="4" type="ORF">C0039_06695</name>
</gene>
<dbReference type="SUPFAM" id="SSF55073">
    <property type="entry name" value="Nucleotide cyclase"/>
    <property type="match status" value="1"/>
</dbReference>
<dbReference type="FunFam" id="3.30.70.270:FF:000001">
    <property type="entry name" value="Diguanylate cyclase domain protein"/>
    <property type="match status" value="1"/>
</dbReference>
<dbReference type="NCBIfam" id="TIGR00254">
    <property type="entry name" value="GGDEF"/>
    <property type="match status" value="1"/>
</dbReference>
<keyword evidence="2" id="KW-0472">Membrane</keyword>
<accession>A0A2N5X5D6</accession>
<dbReference type="CDD" id="cd01949">
    <property type="entry name" value="GGDEF"/>
    <property type="match status" value="1"/>
</dbReference>
<comment type="cofactor">
    <cofactor evidence="1">
        <name>Mg(2+)</name>
        <dbReference type="ChEBI" id="CHEBI:18420"/>
    </cofactor>
</comment>
<proteinExistence type="predicted"/>
<dbReference type="GO" id="GO:0003824">
    <property type="term" value="F:catalytic activity"/>
    <property type="evidence" value="ECO:0007669"/>
    <property type="project" value="UniProtKB-ARBA"/>
</dbReference>
<keyword evidence="2" id="KW-0812">Transmembrane</keyword>
<feature type="transmembrane region" description="Helical" evidence="2">
    <location>
        <begin position="345"/>
        <end position="366"/>
    </location>
</feature>
<comment type="caution">
    <text evidence="4">The sequence shown here is derived from an EMBL/GenBank/DDBJ whole genome shotgun (WGS) entry which is preliminary data.</text>
</comment>
<feature type="domain" description="GGDEF" evidence="3">
    <location>
        <begin position="438"/>
        <end position="571"/>
    </location>
</feature>
<dbReference type="SMART" id="SM00267">
    <property type="entry name" value="GGDEF"/>
    <property type="match status" value="1"/>
</dbReference>
<dbReference type="InterPro" id="IPR029787">
    <property type="entry name" value="Nucleotide_cyclase"/>
</dbReference>
<protein>
    <submittedName>
        <fullName evidence="4">GGDEF domain-containing protein</fullName>
    </submittedName>
</protein>
<evidence type="ECO:0000313" key="5">
    <source>
        <dbReference type="Proteomes" id="UP000235005"/>
    </source>
</evidence>
<feature type="transmembrane region" description="Helical" evidence="2">
    <location>
        <begin position="227"/>
        <end position="248"/>
    </location>
</feature>
<evidence type="ECO:0000256" key="1">
    <source>
        <dbReference type="ARBA" id="ARBA00001946"/>
    </source>
</evidence>
<feature type="transmembrane region" description="Helical" evidence="2">
    <location>
        <begin position="378"/>
        <end position="398"/>
    </location>
</feature>
<evidence type="ECO:0000259" key="3">
    <source>
        <dbReference type="PROSITE" id="PS50887"/>
    </source>
</evidence>
<dbReference type="InterPro" id="IPR000160">
    <property type="entry name" value="GGDEF_dom"/>
</dbReference>
<dbReference type="PROSITE" id="PS50887">
    <property type="entry name" value="GGDEF"/>
    <property type="match status" value="1"/>
</dbReference>
<dbReference type="Gene3D" id="2.60.40.2380">
    <property type="match status" value="1"/>
</dbReference>
<dbReference type="Pfam" id="PF00990">
    <property type="entry name" value="GGDEF"/>
    <property type="match status" value="1"/>
</dbReference>
<dbReference type="InterPro" id="IPR043128">
    <property type="entry name" value="Rev_trsase/Diguanyl_cyclase"/>
</dbReference>
<feature type="transmembrane region" description="Helical" evidence="2">
    <location>
        <begin position="260"/>
        <end position="278"/>
    </location>
</feature>
<dbReference type="Pfam" id="PF07696">
    <property type="entry name" value="7TMR-DISMED2"/>
    <property type="match status" value="1"/>
</dbReference>
<dbReference type="PANTHER" id="PTHR46663:SF3">
    <property type="entry name" value="SLL0267 PROTEIN"/>
    <property type="match status" value="1"/>
</dbReference>
<organism evidence="4 5">
    <name type="scientific">Pseudohalioglobus lutimaris</name>
    <dbReference type="NCBI Taxonomy" id="1737061"/>
    <lineage>
        <taxon>Bacteria</taxon>
        <taxon>Pseudomonadati</taxon>
        <taxon>Pseudomonadota</taxon>
        <taxon>Gammaproteobacteria</taxon>
        <taxon>Cellvibrionales</taxon>
        <taxon>Halieaceae</taxon>
        <taxon>Pseudohalioglobus</taxon>
    </lineage>
</organism>
<dbReference type="InterPro" id="IPR052163">
    <property type="entry name" value="DGC-Regulatory_Protein"/>
</dbReference>
<dbReference type="AlphaFoldDB" id="A0A2N5X5D6"/>
<evidence type="ECO:0000313" key="4">
    <source>
        <dbReference type="EMBL" id="PLW69691.1"/>
    </source>
</evidence>
<feature type="transmembrane region" description="Helical" evidence="2">
    <location>
        <begin position="316"/>
        <end position="338"/>
    </location>
</feature>
<evidence type="ECO:0000256" key="2">
    <source>
        <dbReference type="SAM" id="Phobius"/>
    </source>
</evidence>
<dbReference type="InterPro" id="IPR011623">
    <property type="entry name" value="7TMR_DISM_rcpt_extracell_dom1"/>
</dbReference>
<feature type="transmembrane region" description="Helical" evidence="2">
    <location>
        <begin position="193"/>
        <end position="215"/>
    </location>
</feature>
<name>A0A2N5X5D6_9GAMM</name>